<accession>A0ACC2K279</accession>
<evidence type="ECO:0000313" key="2">
    <source>
        <dbReference type="Proteomes" id="UP001234297"/>
    </source>
</evidence>
<dbReference type="Proteomes" id="UP001234297">
    <property type="component" value="Chromosome 12"/>
</dbReference>
<name>A0ACC2K279_PERAE</name>
<organism evidence="1 2">
    <name type="scientific">Persea americana</name>
    <name type="common">Avocado</name>
    <dbReference type="NCBI Taxonomy" id="3435"/>
    <lineage>
        <taxon>Eukaryota</taxon>
        <taxon>Viridiplantae</taxon>
        <taxon>Streptophyta</taxon>
        <taxon>Embryophyta</taxon>
        <taxon>Tracheophyta</taxon>
        <taxon>Spermatophyta</taxon>
        <taxon>Magnoliopsida</taxon>
        <taxon>Magnoliidae</taxon>
        <taxon>Laurales</taxon>
        <taxon>Lauraceae</taxon>
        <taxon>Persea</taxon>
    </lineage>
</organism>
<comment type="caution">
    <text evidence="1">The sequence shown here is derived from an EMBL/GenBank/DDBJ whole genome shotgun (WGS) entry which is preliminary data.</text>
</comment>
<evidence type="ECO:0000313" key="1">
    <source>
        <dbReference type="EMBL" id="KAJ8615204.1"/>
    </source>
</evidence>
<protein>
    <submittedName>
        <fullName evidence="1">Uncharacterized protein</fullName>
    </submittedName>
</protein>
<gene>
    <name evidence="1" type="ORF">MRB53_034576</name>
</gene>
<proteinExistence type="predicted"/>
<sequence>MLEASCRNLTGQTTCAPAAIRPAVHNSTQQPAGLLCTVVYSQRPGTTVPSGQLCTASGWFCTWPASLATGPTAYCRALFWDPFEPLPT</sequence>
<keyword evidence="2" id="KW-1185">Reference proteome</keyword>
<reference evidence="1 2" key="1">
    <citation type="journal article" date="2022" name="Hortic Res">
        <title>A haplotype resolved chromosomal level avocado genome allows analysis of novel avocado genes.</title>
        <authorList>
            <person name="Nath O."/>
            <person name="Fletcher S.J."/>
            <person name="Hayward A."/>
            <person name="Shaw L.M."/>
            <person name="Masouleh A.K."/>
            <person name="Furtado A."/>
            <person name="Henry R.J."/>
            <person name="Mitter N."/>
        </authorList>
    </citation>
    <scope>NUCLEOTIDE SEQUENCE [LARGE SCALE GENOMIC DNA]</scope>
    <source>
        <strain evidence="2">cv. Hass</strain>
    </source>
</reference>
<dbReference type="EMBL" id="CM056820">
    <property type="protein sequence ID" value="KAJ8615204.1"/>
    <property type="molecule type" value="Genomic_DNA"/>
</dbReference>